<accession>A0A918M471</accession>
<dbReference type="GO" id="GO:0006754">
    <property type="term" value="P:ATP biosynthetic process"/>
    <property type="evidence" value="ECO:0007669"/>
    <property type="project" value="TreeGrafter"/>
</dbReference>
<dbReference type="InterPro" id="IPR020084">
    <property type="entry name" value="NUDIX_hydrolase_CS"/>
</dbReference>
<dbReference type="SUPFAM" id="SSF55811">
    <property type="entry name" value="Nudix"/>
    <property type="match status" value="1"/>
</dbReference>
<dbReference type="EMBL" id="BMTP01000006">
    <property type="protein sequence ID" value="GGU39448.1"/>
    <property type="molecule type" value="Genomic_DNA"/>
</dbReference>
<gene>
    <name evidence="3" type="ORF">GCM10010274_28720</name>
</gene>
<dbReference type="Gene3D" id="3.90.79.10">
    <property type="entry name" value="Nucleoside Triphosphate Pyrophosphohydrolase"/>
    <property type="match status" value="1"/>
</dbReference>
<protein>
    <submittedName>
        <fullName evidence="3">DNA mismatch repair protein MutT</fullName>
    </submittedName>
</protein>
<evidence type="ECO:0000256" key="1">
    <source>
        <dbReference type="ARBA" id="ARBA00022801"/>
    </source>
</evidence>
<reference evidence="3" key="1">
    <citation type="journal article" date="2014" name="Int. J. Syst. Evol. Microbiol.">
        <title>Complete genome sequence of Corynebacterium casei LMG S-19264T (=DSM 44701T), isolated from a smear-ripened cheese.</title>
        <authorList>
            <consortium name="US DOE Joint Genome Institute (JGI-PGF)"/>
            <person name="Walter F."/>
            <person name="Albersmeier A."/>
            <person name="Kalinowski J."/>
            <person name="Ruckert C."/>
        </authorList>
    </citation>
    <scope>NUCLEOTIDE SEQUENCE</scope>
    <source>
        <strain evidence="3">JCM 4391</strain>
    </source>
</reference>
<dbReference type="Proteomes" id="UP000636661">
    <property type="component" value="Unassembled WGS sequence"/>
</dbReference>
<dbReference type="GO" id="GO:0004081">
    <property type="term" value="F:bis(5'-nucleosyl)-tetraphosphatase (asymmetrical) activity"/>
    <property type="evidence" value="ECO:0007669"/>
    <property type="project" value="TreeGrafter"/>
</dbReference>
<name>A0A918M471_9ACTN</name>
<dbReference type="GO" id="GO:0006167">
    <property type="term" value="P:AMP biosynthetic process"/>
    <property type="evidence" value="ECO:0007669"/>
    <property type="project" value="TreeGrafter"/>
</dbReference>
<dbReference type="InterPro" id="IPR000086">
    <property type="entry name" value="NUDIX_hydrolase_dom"/>
</dbReference>
<proteinExistence type="predicted"/>
<evidence type="ECO:0000313" key="4">
    <source>
        <dbReference type="Proteomes" id="UP000636661"/>
    </source>
</evidence>
<keyword evidence="4" id="KW-1185">Reference proteome</keyword>
<organism evidence="3 4">
    <name type="scientific">Streptomyces lavendofoliae</name>
    <dbReference type="NCBI Taxonomy" id="67314"/>
    <lineage>
        <taxon>Bacteria</taxon>
        <taxon>Bacillati</taxon>
        <taxon>Actinomycetota</taxon>
        <taxon>Actinomycetes</taxon>
        <taxon>Kitasatosporales</taxon>
        <taxon>Streptomycetaceae</taxon>
        <taxon>Streptomyces</taxon>
    </lineage>
</organism>
<dbReference type="PANTHER" id="PTHR21340:SF7">
    <property type="entry name" value="NUDIX HYDROLASE DOMAIN-CONTAINING PROTEIN"/>
    <property type="match status" value="1"/>
</dbReference>
<dbReference type="InterPro" id="IPR015797">
    <property type="entry name" value="NUDIX_hydrolase-like_dom_sf"/>
</dbReference>
<evidence type="ECO:0000259" key="2">
    <source>
        <dbReference type="PROSITE" id="PS51462"/>
    </source>
</evidence>
<dbReference type="CDD" id="cd04662">
    <property type="entry name" value="NUDIX_Hydrolase"/>
    <property type="match status" value="1"/>
</dbReference>
<evidence type="ECO:0000313" key="3">
    <source>
        <dbReference type="EMBL" id="GGU39448.1"/>
    </source>
</evidence>
<comment type="caution">
    <text evidence="3">The sequence shown here is derived from an EMBL/GenBank/DDBJ whole genome shotgun (WGS) entry which is preliminary data.</text>
</comment>
<reference evidence="3" key="2">
    <citation type="submission" date="2020-09" db="EMBL/GenBank/DDBJ databases">
        <authorList>
            <person name="Sun Q."/>
            <person name="Ohkuma M."/>
        </authorList>
    </citation>
    <scope>NUCLEOTIDE SEQUENCE</scope>
    <source>
        <strain evidence="3">JCM 4391</strain>
    </source>
</reference>
<dbReference type="PANTHER" id="PTHR21340">
    <property type="entry name" value="DIADENOSINE 5,5-P1,P4-TETRAPHOSPHATE PYROPHOSPHOHYDROLASE MUTT"/>
    <property type="match status" value="1"/>
</dbReference>
<dbReference type="PROSITE" id="PS51462">
    <property type="entry name" value="NUDIX"/>
    <property type="match status" value="1"/>
</dbReference>
<dbReference type="PROSITE" id="PS00893">
    <property type="entry name" value="NUDIX_BOX"/>
    <property type="match status" value="1"/>
</dbReference>
<dbReference type="Pfam" id="PF00293">
    <property type="entry name" value="NUDIX"/>
    <property type="match status" value="1"/>
</dbReference>
<dbReference type="AlphaFoldDB" id="A0A918M471"/>
<sequence length="177" mass="18934">MIVPRTDANAGGVGQTPGMTVKRSAGLLLFRTSGGELEVLVAHMGGPLWASRDAGAWSVPKGEYGPDETPEAAARREFVEELGLPVPDGELVPLGETRQAGGKIVTVWAVEADLDPAAVVPGTFSMEWPRGSGRTREFPEVDRVAWMVPAEAAPRLVAGQRVFLERLSEYVRGRDEG</sequence>
<keyword evidence="1" id="KW-0378">Hydrolase</keyword>
<feature type="domain" description="Nudix hydrolase" evidence="2">
    <location>
        <begin position="20"/>
        <end position="169"/>
    </location>
</feature>
<dbReference type="InterPro" id="IPR051325">
    <property type="entry name" value="Nudix_hydrolase_domain"/>
</dbReference>